<comment type="caution">
    <text evidence="3">The sequence shown here is derived from an EMBL/GenBank/DDBJ whole genome shotgun (WGS) entry which is preliminary data.</text>
</comment>
<sequence>MAEIDIEKKKSPIWPWLLLGVLVIAALIVLIDDNDDVKRDQVVTQTQEVETAEENNFARQNGEVQAYVSYIEKNGREVGLKHKYSSSALTRLAAALETVASNYDDIEAQNIIEELKKSADELTQNRDSDKHADIMARAFNNAADVMKEIQQKKYPGLEKEIEEVKQAAQAMDPRAMATEQNEKIHKFFTESADALRAMTENV</sequence>
<evidence type="ECO:0000313" key="4">
    <source>
        <dbReference type="Proteomes" id="UP000011135"/>
    </source>
</evidence>
<evidence type="ECO:0000256" key="2">
    <source>
        <dbReference type="SAM" id="Phobius"/>
    </source>
</evidence>
<gene>
    <name evidence="3" type="ORF">C900_01146</name>
</gene>
<feature type="transmembrane region" description="Helical" evidence="2">
    <location>
        <begin position="13"/>
        <end position="31"/>
    </location>
</feature>
<organism evidence="3 4">
    <name type="scientific">Fulvivirga imtechensis AK7</name>
    <dbReference type="NCBI Taxonomy" id="1237149"/>
    <lineage>
        <taxon>Bacteria</taxon>
        <taxon>Pseudomonadati</taxon>
        <taxon>Bacteroidota</taxon>
        <taxon>Cytophagia</taxon>
        <taxon>Cytophagales</taxon>
        <taxon>Fulvivirgaceae</taxon>
        <taxon>Fulvivirga</taxon>
    </lineage>
</organism>
<name>L8JZY8_9BACT</name>
<keyword evidence="2" id="KW-0812">Transmembrane</keyword>
<dbReference type="OrthoDB" id="885202at2"/>
<protein>
    <submittedName>
        <fullName evidence="3">Uncharacterized protein</fullName>
    </submittedName>
</protein>
<keyword evidence="1" id="KW-0175">Coiled coil</keyword>
<evidence type="ECO:0000256" key="1">
    <source>
        <dbReference type="SAM" id="Coils"/>
    </source>
</evidence>
<keyword evidence="2" id="KW-1133">Transmembrane helix</keyword>
<feature type="coiled-coil region" evidence="1">
    <location>
        <begin position="105"/>
        <end position="167"/>
    </location>
</feature>
<proteinExistence type="predicted"/>
<accession>L8JZY8</accession>
<keyword evidence="4" id="KW-1185">Reference proteome</keyword>
<evidence type="ECO:0000313" key="3">
    <source>
        <dbReference type="EMBL" id="ELR72767.1"/>
    </source>
</evidence>
<dbReference type="AlphaFoldDB" id="L8JZY8"/>
<dbReference type="eggNOG" id="ENOG5032RJ8">
    <property type="taxonomic scope" value="Bacteria"/>
</dbReference>
<dbReference type="EMBL" id="AMZN01000015">
    <property type="protein sequence ID" value="ELR72767.1"/>
    <property type="molecule type" value="Genomic_DNA"/>
</dbReference>
<dbReference type="STRING" id="1237149.C900_01146"/>
<keyword evidence="2" id="KW-0472">Membrane</keyword>
<dbReference type="RefSeq" id="WP_009578820.1">
    <property type="nucleotide sequence ID" value="NZ_AMZN01000015.1"/>
</dbReference>
<reference evidence="3 4" key="1">
    <citation type="submission" date="2012-12" db="EMBL/GenBank/DDBJ databases">
        <title>Genome assembly of Fulvivirga imtechensis AK7.</title>
        <authorList>
            <person name="Nupur N."/>
            <person name="Khatri I."/>
            <person name="Kumar R."/>
            <person name="Subramanian S."/>
            <person name="Pinnaka A."/>
        </authorList>
    </citation>
    <scope>NUCLEOTIDE SEQUENCE [LARGE SCALE GENOMIC DNA]</scope>
    <source>
        <strain evidence="3 4">AK7</strain>
    </source>
</reference>
<dbReference type="Proteomes" id="UP000011135">
    <property type="component" value="Unassembled WGS sequence"/>
</dbReference>